<evidence type="ECO:0000313" key="1">
    <source>
        <dbReference type="EMBL" id="ASK66198.1"/>
    </source>
</evidence>
<dbReference type="EMBL" id="CP022316">
    <property type="protein sequence ID" value="ASK66198.1"/>
    <property type="molecule type" value="Genomic_DNA"/>
</dbReference>
<dbReference type="RefSeq" id="WP_089065439.1">
    <property type="nucleotide sequence ID" value="NZ_CP022316.1"/>
</dbReference>
<organism evidence="1 2">
    <name type="scientific">Brachybacterium avium</name>
    <dbReference type="NCBI Taxonomy" id="2017485"/>
    <lineage>
        <taxon>Bacteria</taxon>
        <taxon>Bacillati</taxon>
        <taxon>Actinomycetota</taxon>
        <taxon>Actinomycetes</taxon>
        <taxon>Micrococcales</taxon>
        <taxon>Dermabacteraceae</taxon>
        <taxon>Brachybacterium</taxon>
    </lineage>
</organism>
<dbReference type="KEGG" id="brv:CFK39_10655"/>
<dbReference type="OrthoDB" id="4793681at2"/>
<sequence>MTVDNGGITEPAHGEIAGEHAYKVSAVDVENGTVTVVNPWGDEEPVTMKYDEYVDTFQGTAVGRTEAPSLGDRFGELFDGTSGY</sequence>
<keyword evidence="2" id="KW-1185">Reference proteome</keyword>
<proteinExistence type="predicted"/>
<protein>
    <submittedName>
        <fullName evidence="1">Uncharacterized protein</fullName>
    </submittedName>
</protein>
<accession>A0A220UDC4</accession>
<gene>
    <name evidence="1" type="ORF">CFK39_10655</name>
</gene>
<dbReference type="AlphaFoldDB" id="A0A220UDC4"/>
<name>A0A220UDC4_9MICO</name>
<dbReference type="Proteomes" id="UP000198398">
    <property type="component" value="Chromosome"/>
</dbReference>
<reference evidence="2" key="1">
    <citation type="submission" date="2017-07" db="EMBL/GenBank/DDBJ databases">
        <title>Brachybacterium sp. VR2415.</title>
        <authorList>
            <person name="Tak E.J."/>
            <person name="Bae J.-W."/>
        </authorList>
    </citation>
    <scope>NUCLEOTIDE SEQUENCE [LARGE SCALE GENOMIC DNA]</scope>
    <source>
        <strain evidence="2">VR2415</strain>
    </source>
</reference>
<evidence type="ECO:0000313" key="2">
    <source>
        <dbReference type="Proteomes" id="UP000198398"/>
    </source>
</evidence>